<dbReference type="InterPro" id="IPR010982">
    <property type="entry name" value="Lambda_DNA-bd_dom_sf"/>
</dbReference>
<dbReference type="RefSeq" id="WP_379070501.1">
    <property type="nucleotide sequence ID" value="NZ_JBHTIT010000001.1"/>
</dbReference>
<accession>A0ABW3HHN0</accession>
<dbReference type="SUPFAM" id="SSF47413">
    <property type="entry name" value="lambda repressor-like DNA-binding domains"/>
    <property type="match status" value="1"/>
</dbReference>
<name>A0ABW3HHN0_9GAMM</name>
<comment type="caution">
    <text evidence="2">The sequence shown here is derived from an EMBL/GenBank/DDBJ whole genome shotgun (WGS) entry which is preliminary data.</text>
</comment>
<dbReference type="PROSITE" id="PS50943">
    <property type="entry name" value="HTH_CROC1"/>
    <property type="match status" value="1"/>
</dbReference>
<proteinExistence type="predicted"/>
<keyword evidence="3" id="KW-1185">Reference proteome</keyword>
<evidence type="ECO:0000313" key="3">
    <source>
        <dbReference type="Proteomes" id="UP001597044"/>
    </source>
</evidence>
<dbReference type="CDD" id="cd00093">
    <property type="entry name" value="HTH_XRE"/>
    <property type="match status" value="1"/>
</dbReference>
<dbReference type="EMBL" id="JBHTIT010000001">
    <property type="protein sequence ID" value="MFD0950103.1"/>
    <property type="molecule type" value="Genomic_DNA"/>
</dbReference>
<organism evidence="2 3">
    <name type="scientific">Paraperlucidibaca wandonensis</name>
    <dbReference type="NCBI Taxonomy" id="1268273"/>
    <lineage>
        <taxon>Bacteria</taxon>
        <taxon>Pseudomonadati</taxon>
        <taxon>Pseudomonadota</taxon>
        <taxon>Gammaproteobacteria</taxon>
        <taxon>Moraxellales</taxon>
        <taxon>Moraxellaceae</taxon>
        <taxon>Paraperlucidibaca</taxon>
    </lineage>
</organism>
<evidence type="ECO:0000313" key="2">
    <source>
        <dbReference type="EMBL" id="MFD0950103.1"/>
    </source>
</evidence>
<gene>
    <name evidence="2" type="ORF">ACFQ0F_06840</name>
</gene>
<sequence length="77" mass="8784">MDLKQAFGLALKEIRIEKGLTQEDFAIVSSRTYLSMLERGLKSPTLEKIEDICSVLDVHPLVLLEKCYAYLEKSHKS</sequence>
<evidence type="ECO:0000259" key="1">
    <source>
        <dbReference type="PROSITE" id="PS50943"/>
    </source>
</evidence>
<feature type="domain" description="HTH cro/C1-type" evidence="1">
    <location>
        <begin position="11"/>
        <end position="63"/>
    </location>
</feature>
<dbReference type="Gene3D" id="1.10.260.40">
    <property type="entry name" value="lambda repressor-like DNA-binding domains"/>
    <property type="match status" value="1"/>
</dbReference>
<dbReference type="InterPro" id="IPR001387">
    <property type="entry name" value="Cro/C1-type_HTH"/>
</dbReference>
<dbReference type="SMART" id="SM00530">
    <property type="entry name" value="HTH_XRE"/>
    <property type="match status" value="1"/>
</dbReference>
<dbReference type="Pfam" id="PF01381">
    <property type="entry name" value="HTH_3"/>
    <property type="match status" value="1"/>
</dbReference>
<dbReference type="Proteomes" id="UP001597044">
    <property type="component" value="Unassembled WGS sequence"/>
</dbReference>
<reference evidence="3" key="1">
    <citation type="journal article" date="2019" name="Int. J. Syst. Evol. Microbiol.">
        <title>The Global Catalogue of Microorganisms (GCM) 10K type strain sequencing project: providing services to taxonomists for standard genome sequencing and annotation.</title>
        <authorList>
            <consortium name="The Broad Institute Genomics Platform"/>
            <consortium name="The Broad Institute Genome Sequencing Center for Infectious Disease"/>
            <person name="Wu L."/>
            <person name="Ma J."/>
        </authorList>
    </citation>
    <scope>NUCLEOTIDE SEQUENCE [LARGE SCALE GENOMIC DNA]</scope>
    <source>
        <strain evidence="3">CCUG 63419</strain>
    </source>
</reference>
<protein>
    <submittedName>
        <fullName evidence="2">Helix-turn-helix domain-containing protein</fullName>
    </submittedName>
</protein>